<protein>
    <submittedName>
        <fullName evidence="1">PadR family transcriptional regulator</fullName>
    </submittedName>
</protein>
<proteinExistence type="predicted"/>
<sequence length="190" mass="21321">MNRLSNVEFMLLQIIAESKLASGYQINKLVELRGYREWANISTTSIYAGLQKLKEKGLIQTEDSGHKSGKGPLPSTYVMMEAGIEALRNEILISLTSTRERDNRFDLGLAALPFIGNNEAVEALQKRQNFLEDTLRNIGQKFESQGGNSLPLHVRALFLHPMSLIEHEQSFVANLISELTEELEGHAHDD</sequence>
<accession>A0A917C3R9</accession>
<dbReference type="RefSeq" id="WP_189022703.1">
    <property type="nucleotide sequence ID" value="NZ_BMKR01000004.1"/>
</dbReference>
<comment type="caution">
    <text evidence="1">The sequence shown here is derived from an EMBL/GenBank/DDBJ whole genome shotgun (WGS) entry which is preliminary data.</text>
</comment>
<dbReference type="EMBL" id="BMKR01000004">
    <property type="protein sequence ID" value="GGF67478.1"/>
    <property type="molecule type" value="Genomic_DNA"/>
</dbReference>
<dbReference type="Gene3D" id="1.10.10.10">
    <property type="entry name" value="Winged helix-like DNA-binding domain superfamily/Winged helix DNA-binding domain"/>
    <property type="match status" value="1"/>
</dbReference>
<dbReference type="Proteomes" id="UP000637643">
    <property type="component" value="Unassembled WGS sequence"/>
</dbReference>
<dbReference type="InterPro" id="IPR036388">
    <property type="entry name" value="WH-like_DNA-bd_sf"/>
</dbReference>
<reference evidence="1" key="1">
    <citation type="journal article" date="2014" name="Int. J. Syst. Evol. Microbiol.">
        <title>Complete genome sequence of Corynebacterium casei LMG S-19264T (=DSM 44701T), isolated from a smear-ripened cheese.</title>
        <authorList>
            <consortium name="US DOE Joint Genome Institute (JGI-PGF)"/>
            <person name="Walter F."/>
            <person name="Albersmeier A."/>
            <person name="Kalinowski J."/>
            <person name="Ruckert C."/>
        </authorList>
    </citation>
    <scope>NUCLEOTIDE SEQUENCE</scope>
    <source>
        <strain evidence="1">CGMCC 1.16134</strain>
    </source>
</reference>
<evidence type="ECO:0000313" key="1">
    <source>
        <dbReference type="EMBL" id="GGF67478.1"/>
    </source>
</evidence>
<organism evidence="1 2">
    <name type="scientific">Paenibacillus albidus</name>
    <dbReference type="NCBI Taxonomy" id="2041023"/>
    <lineage>
        <taxon>Bacteria</taxon>
        <taxon>Bacillati</taxon>
        <taxon>Bacillota</taxon>
        <taxon>Bacilli</taxon>
        <taxon>Bacillales</taxon>
        <taxon>Paenibacillaceae</taxon>
        <taxon>Paenibacillus</taxon>
    </lineage>
</organism>
<gene>
    <name evidence="1" type="ORF">GCM10010912_10560</name>
</gene>
<keyword evidence="2" id="KW-1185">Reference proteome</keyword>
<dbReference type="AlphaFoldDB" id="A0A917C3R9"/>
<evidence type="ECO:0000313" key="2">
    <source>
        <dbReference type="Proteomes" id="UP000637643"/>
    </source>
</evidence>
<dbReference type="SUPFAM" id="SSF46785">
    <property type="entry name" value="Winged helix' DNA-binding domain"/>
    <property type="match status" value="1"/>
</dbReference>
<name>A0A917C3R9_9BACL</name>
<dbReference type="InterPro" id="IPR036390">
    <property type="entry name" value="WH_DNA-bd_sf"/>
</dbReference>
<reference evidence="1" key="2">
    <citation type="submission" date="2020-09" db="EMBL/GenBank/DDBJ databases">
        <authorList>
            <person name="Sun Q."/>
            <person name="Zhou Y."/>
        </authorList>
    </citation>
    <scope>NUCLEOTIDE SEQUENCE</scope>
    <source>
        <strain evidence="1">CGMCC 1.16134</strain>
    </source>
</reference>